<evidence type="ECO:0000313" key="2">
    <source>
        <dbReference type="EMBL" id="CDF35581.1"/>
    </source>
</evidence>
<keyword evidence="3" id="KW-1185">Reference proteome</keyword>
<gene>
    <name evidence="2" type="ORF">CHC_T00004104001</name>
</gene>
<sequence>MTTMIARTMALKTRRRRRRSSSSSSSPTAWTVTARRMAVPRVGDKGACLMAGRSNNDGEKGVCVLRLTICI</sequence>
<feature type="region of interest" description="Disordered" evidence="1">
    <location>
        <begin position="1"/>
        <end position="31"/>
    </location>
</feature>
<dbReference type="RefSeq" id="XP_005715400.1">
    <property type="nucleotide sequence ID" value="XM_005715343.1"/>
</dbReference>
<organism evidence="2 3">
    <name type="scientific">Chondrus crispus</name>
    <name type="common">Carrageen Irish moss</name>
    <name type="synonym">Polymorpha crispa</name>
    <dbReference type="NCBI Taxonomy" id="2769"/>
    <lineage>
        <taxon>Eukaryota</taxon>
        <taxon>Rhodophyta</taxon>
        <taxon>Florideophyceae</taxon>
        <taxon>Rhodymeniophycidae</taxon>
        <taxon>Gigartinales</taxon>
        <taxon>Gigartinaceae</taxon>
        <taxon>Chondrus</taxon>
    </lineage>
</organism>
<dbReference type="GeneID" id="17323109"/>
<proteinExistence type="predicted"/>
<evidence type="ECO:0000313" key="3">
    <source>
        <dbReference type="Proteomes" id="UP000012073"/>
    </source>
</evidence>
<evidence type="ECO:0000256" key="1">
    <source>
        <dbReference type="SAM" id="MobiDB-lite"/>
    </source>
</evidence>
<dbReference type="EMBL" id="HG001735">
    <property type="protein sequence ID" value="CDF35581.1"/>
    <property type="molecule type" value="Genomic_DNA"/>
</dbReference>
<protein>
    <submittedName>
        <fullName evidence="2">Uncharacterized protein</fullName>
    </submittedName>
</protein>
<dbReference type="Gramene" id="CDF35581">
    <property type="protein sequence ID" value="CDF35581"/>
    <property type="gene ID" value="CHC_T00004104001"/>
</dbReference>
<dbReference type="AlphaFoldDB" id="R7QDR4"/>
<accession>R7QDR4</accession>
<dbReference type="Proteomes" id="UP000012073">
    <property type="component" value="Unassembled WGS sequence"/>
</dbReference>
<reference evidence="3" key="1">
    <citation type="journal article" date="2013" name="Proc. Natl. Acad. Sci. U.S.A.">
        <title>Genome structure and metabolic features in the red seaweed Chondrus crispus shed light on evolution of the Archaeplastida.</title>
        <authorList>
            <person name="Collen J."/>
            <person name="Porcel B."/>
            <person name="Carre W."/>
            <person name="Ball S.G."/>
            <person name="Chaparro C."/>
            <person name="Tonon T."/>
            <person name="Barbeyron T."/>
            <person name="Michel G."/>
            <person name="Noel B."/>
            <person name="Valentin K."/>
            <person name="Elias M."/>
            <person name="Artiguenave F."/>
            <person name="Arun A."/>
            <person name="Aury J.M."/>
            <person name="Barbosa-Neto J.F."/>
            <person name="Bothwell J.H."/>
            <person name="Bouget F.Y."/>
            <person name="Brillet L."/>
            <person name="Cabello-Hurtado F."/>
            <person name="Capella-Gutierrez S."/>
            <person name="Charrier B."/>
            <person name="Cladiere L."/>
            <person name="Cock J.M."/>
            <person name="Coelho S.M."/>
            <person name="Colleoni C."/>
            <person name="Czjzek M."/>
            <person name="Da Silva C."/>
            <person name="Delage L."/>
            <person name="Denoeud F."/>
            <person name="Deschamps P."/>
            <person name="Dittami S.M."/>
            <person name="Gabaldon T."/>
            <person name="Gachon C.M."/>
            <person name="Groisillier A."/>
            <person name="Herve C."/>
            <person name="Jabbari K."/>
            <person name="Katinka M."/>
            <person name="Kloareg B."/>
            <person name="Kowalczyk N."/>
            <person name="Labadie K."/>
            <person name="Leblanc C."/>
            <person name="Lopez P.J."/>
            <person name="McLachlan D.H."/>
            <person name="Meslet-Cladiere L."/>
            <person name="Moustafa A."/>
            <person name="Nehr Z."/>
            <person name="Nyvall Collen P."/>
            <person name="Panaud O."/>
            <person name="Partensky F."/>
            <person name="Poulain J."/>
            <person name="Rensing S.A."/>
            <person name="Rousvoal S."/>
            <person name="Samson G."/>
            <person name="Symeonidi A."/>
            <person name="Weissenbach J."/>
            <person name="Zambounis A."/>
            <person name="Wincker P."/>
            <person name="Boyen C."/>
        </authorList>
    </citation>
    <scope>NUCLEOTIDE SEQUENCE [LARGE SCALE GENOMIC DNA]</scope>
    <source>
        <strain evidence="3">cv. Stackhouse</strain>
    </source>
</reference>
<dbReference type="KEGG" id="ccp:CHC_T00004104001"/>
<name>R7QDR4_CHOCR</name>